<proteinExistence type="predicted"/>
<dbReference type="RefSeq" id="WP_147739549.1">
    <property type="nucleotide sequence ID" value="NZ_SAXU01000001.1"/>
</dbReference>
<accession>A0A5C8D876</accession>
<sequence>MLPNKPPYFYKCNSCGKTFNSSIKVNLLLEFFNIKKLGNIRLKCPSCGSRDIKSSAINKIINKNNL</sequence>
<dbReference type="Gene3D" id="2.20.28.30">
    <property type="entry name" value="RNA polymerase ii, chain L"/>
    <property type="match status" value="1"/>
</dbReference>
<protein>
    <submittedName>
        <fullName evidence="1">Zinc ribbon domain-containing protein</fullName>
    </submittedName>
</protein>
<reference evidence="1 2" key="1">
    <citation type="journal article" date="1992" name="Lakartidningen">
        <title>[Penicillin V and not amoxicillin is the first choice preparation in acute otitis].</title>
        <authorList>
            <person name="Kamme C."/>
            <person name="Lundgren K."/>
            <person name="Prellner K."/>
        </authorList>
    </citation>
    <scope>NUCLEOTIDE SEQUENCE [LARGE SCALE GENOMIC DNA]</scope>
    <source>
        <strain evidence="1 2">513A</strain>
    </source>
</reference>
<comment type="caution">
    <text evidence="1">The sequence shown here is derived from an EMBL/GenBank/DDBJ whole genome shotgun (WGS) entry which is preliminary data.</text>
</comment>
<dbReference type="Proteomes" id="UP000324638">
    <property type="component" value="Unassembled WGS sequence"/>
</dbReference>
<dbReference type="AlphaFoldDB" id="A0A5C8D876"/>
<evidence type="ECO:0000313" key="1">
    <source>
        <dbReference type="EMBL" id="TXJ21647.1"/>
    </source>
</evidence>
<dbReference type="EMBL" id="SAXU01000001">
    <property type="protein sequence ID" value="TXJ21647.1"/>
    <property type="molecule type" value="Genomic_DNA"/>
</dbReference>
<gene>
    <name evidence="1" type="ORF">EPJ79_11190</name>
</gene>
<organism evidence="1 2">
    <name type="scientific">Brachyspira aalborgi</name>
    <dbReference type="NCBI Taxonomy" id="29522"/>
    <lineage>
        <taxon>Bacteria</taxon>
        <taxon>Pseudomonadati</taxon>
        <taxon>Spirochaetota</taxon>
        <taxon>Spirochaetia</taxon>
        <taxon>Brachyspirales</taxon>
        <taxon>Brachyspiraceae</taxon>
        <taxon>Brachyspira</taxon>
    </lineage>
</organism>
<evidence type="ECO:0000313" key="2">
    <source>
        <dbReference type="Proteomes" id="UP000324638"/>
    </source>
</evidence>
<name>A0A5C8D876_9SPIR</name>